<feature type="non-terminal residue" evidence="2">
    <location>
        <position position="86"/>
    </location>
</feature>
<evidence type="ECO:0000259" key="1">
    <source>
        <dbReference type="Pfam" id="PF00501"/>
    </source>
</evidence>
<proteinExistence type="predicted"/>
<accession>K8XL30</accession>
<evidence type="ECO:0000313" key="3">
    <source>
        <dbReference type="Proteomes" id="UP000005951"/>
    </source>
</evidence>
<dbReference type="GO" id="GO:0031177">
    <property type="term" value="F:phosphopantetheine binding"/>
    <property type="evidence" value="ECO:0007669"/>
    <property type="project" value="TreeGrafter"/>
</dbReference>
<reference evidence="2 3" key="1">
    <citation type="journal article" date="2013" name="Genome Announc.">
        <title>Draft Genome Sequence of Rhodococcus opacus Strain M213 Shows a Diverse Catabolic Potential.</title>
        <authorList>
            <person name="Pathak A."/>
            <person name="Green S.J."/>
            <person name="Ogram A."/>
            <person name="Chauhan A."/>
        </authorList>
    </citation>
    <scope>NUCLEOTIDE SEQUENCE [LARGE SCALE GENOMIC DNA]</scope>
    <source>
        <strain evidence="2 3">M213</strain>
    </source>
</reference>
<evidence type="ECO:0000313" key="2">
    <source>
        <dbReference type="EMBL" id="EKT77785.1"/>
    </source>
</evidence>
<dbReference type="GO" id="GO:0043041">
    <property type="term" value="P:amino acid activation for nonribosomal peptide biosynthetic process"/>
    <property type="evidence" value="ECO:0007669"/>
    <property type="project" value="TreeGrafter"/>
</dbReference>
<comment type="caution">
    <text evidence="2">The sequence shown here is derived from an EMBL/GenBank/DDBJ whole genome shotgun (WGS) entry which is preliminary data.</text>
</comment>
<protein>
    <submittedName>
        <fullName evidence="2">Non-ribosomal peptide synthetase</fullName>
    </submittedName>
</protein>
<name>K8XL30_RHOOP</name>
<gene>
    <name evidence="2" type="ORF">WSS_A35848</name>
</gene>
<dbReference type="AlphaFoldDB" id="K8XL30"/>
<dbReference type="SUPFAM" id="SSF56801">
    <property type="entry name" value="Acetyl-CoA synthetase-like"/>
    <property type="match status" value="1"/>
</dbReference>
<dbReference type="Proteomes" id="UP000005951">
    <property type="component" value="Unassembled WGS sequence"/>
</dbReference>
<dbReference type="InterPro" id="IPR042099">
    <property type="entry name" value="ANL_N_sf"/>
</dbReference>
<organism evidence="2 3">
    <name type="scientific">Rhodococcus opacus M213</name>
    <dbReference type="NCBI Taxonomy" id="1129896"/>
    <lineage>
        <taxon>Bacteria</taxon>
        <taxon>Bacillati</taxon>
        <taxon>Actinomycetota</taxon>
        <taxon>Actinomycetes</taxon>
        <taxon>Mycobacteriales</taxon>
        <taxon>Nocardiaceae</taxon>
        <taxon>Rhodococcus</taxon>
    </lineage>
</organism>
<dbReference type="EMBL" id="AJYC02000136">
    <property type="protein sequence ID" value="EKT77785.1"/>
    <property type="molecule type" value="Genomic_DNA"/>
</dbReference>
<sequence length="86" mass="9169">MTVAHSAIANEVQWVVEAFDHRAGDRLLQSNAVTFDASTPDLFAPLQVGGCVVLAGPDGQHDPDYLAELIRTQAITHMASVPTVLT</sequence>
<dbReference type="InterPro" id="IPR000873">
    <property type="entry name" value="AMP-dep_synth/lig_dom"/>
</dbReference>
<dbReference type="Pfam" id="PF00501">
    <property type="entry name" value="AMP-binding"/>
    <property type="match status" value="1"/>
</dbReference>
<dbReference type="PANTHER" id="PTHR45527">
    <property type="entry name" value="NONRIBOSOMAL PEPTIDE SYNTHETASE"/>
    <property type="match status" value="1"/>
</dbReference>
<dbReference type="GO" id="GO:0044550">
    <property type="term" value="P:secondary metabolite biosynthetic process"/>
    <property type="evidence" value="ECO:0007669"/>
    <property type="project" value="TreeGrafter"/>
</dbReference>
<dbReference type="Gene3D" id="3.40.50.12780">
    <property type="entry name" value="N-terminal domain of ligase-like"/>
    <property type="match status" value="1"/>
</dbReference>
<dbReference type="GO" id="GO:0005737">
    <property type="term" value="C:cytoplasm"/>
    <property type="evidence" value="ECO:0007669"/>
    <property type="project" value="TreeGrafter"/>
</dbReference>
<feature type="domain" description="AMP-dependent synthetase/ligase" evidence="1">
    <location>
        <begin position="4"/>
        <end position="85"/>
    </location>
</feature>
<dbReference type="PANTHER" id="PTHR45527:SF1">
    <property type="entry name" value="FATTY ACID SYNTHASE"/>
    <property type="match status" value="1"/>
</dbReference>